<dbReference type="InterPro" id="IPR036249">
    <property type="entry name" value="Thioredoxin-like_sf"/>
</dbReference>
<dbReference type="Proteomes" id="UP000245396">
    <property type="component" value="Unassembled WGS sequence"/>
</dbReference>
<keyword evidence="3" id="KW-1185">Reference proteome</keyword>
<keyword evidence="1" id="KW-0732">Signal</keyword>
<reference evidence="2 3" key="1">
    <citation type="submission" date="2018-05" db="EMBL/GenBank/DDBJ databases">
        <title>Genomic Encyclopedia of Type Strains, Phase IV (KMG-IV): sequencing the most valuable type-strain genomes for metagenomic binning, comparative biology and taxonomic classification.</title>
        <authorList>
            <person name="Goeker M."/>
        </authorList>
    </citation>
    <scope>NUCLEOTIDE SEQUENCE [LARGE SCALE GENOMIC DNA]</scope>
    <source>
        <strain evidence="2 3">DSM 6986</strain>
    </source>
</reference>
<evidence type="ECO:0000256" key="1">
    <source>
        <dbReference type="SAM" id="SignalP"/>
    </source>
</evidence>
<evidence type="ECO:0000313" key="2">
    <source>
        <dbReference type="EMBL" id="PWJ84894.1"/>
    </source>
</evidence>
<dbReference type="AlphaFoldDB" id="A0A316CRP9"/>
<organism evidence="2 3">
    <name type="scientific">Pseudaminobacter salicylatoxidans</name>
    <dbReference type="NCBI Taxonomy" id="93369"/>
    <lineage>
        <taxon>Bacteria</taxon>
        <taxon>Pseudomonadati</taxon>
        <taxon>Pseudomonadota</taxon>
        <taxon>Alphaproteobacteria</taxon>
        <taxon>Hyphomicrobiales</taxon>
        <taxon>Phyllobacteriaceae</taxon>
        <taxon>Pseudaminobacter</taxon>
    </lineage>
</organism>
<proteinExistence type="predicted"/>
<name>A0A316CRP9_PSESE</name>
<gene>
    <name evidence="2" type="ORF">C7441_104162</name>
</gene>
<dbReference type="EMBL" id="QGGG01000004">
    <property type="protein sequence ID" value="PWJ84894.1"/>
    <property type="molecule type" value="Genomic_DNA"/>
</dbReference>
<evidence type="ECO:0000313" key="3">
    <source>
        <dbReference type="Proteomes" id="UP000245396"/>
    </source>
</evidence>
<feature type="signal peptide" evidence="1">
    <location>
        <begin position="1"/>
        <end position="26"/>
    </location>
</feature>
<comment type="caution">
    <text evidence="2">The sequence shown here is derived from an EMBL/GenBank/DDBJ whole genome shotgun (WGS) entry which is preliminary data.</text>
</comment>
<dbReference type="SUPFAM" id="SSF52833">
    <property type="entry name" value="Thioredoxin-like"/>
    <property type="match status" value="1"/>
</dbReference>
<accession>A0A316CRP9</accession>
<feature type="chain" id="PRO_5016447141" description="Thioredoxin-like protein" evidence="1">
    <location>
        <begin position="27"/>
        <end position="275"/>
    </location>
</feature>
<dbReference type="STRING" id="1192868.GCA_000304395_02736"/>
<sequence length="275" mass="30860">MQTRRSVMVGLAGTAFAASLPGRSFAQSLCEVWPQTLLWDIKHALWGSTSGEYEDCVYMIGGPWCPVCRRSVNEYFDGKLKFELRFVPFDAVQMKHRRQMADIVLNNVDGIKRTFVDNTPAPSFPPQVEKLIHDANFIAAEGFKPRFKNLASPTFVYDDGEGAAIFKGYKPWKDFTGSLQSMGSEITDFSQELDRMLSEERKLDSAALVGFRRTTAIHALPHSASASLGCFDTQQYEAVAEVRYQDTDWIKILALFSTQDEPVYGYVAASDMVFA</sequence>
<protein>
    <recommendedName>
        <fullName evidence="4">Thioredoxin-like protein</fullName>
    </recommendedName>
</protein>
<evidence type="ECO:0008006" key="4">
    <source>
        <dbReference type="Google" id="ProtNLM"/>
    </source>
</evidence>